<evidence type="ECO:0000256" key="1">
    <source>
        <dbReference type="SAM" id="Phobius"/>
    </source>
</evidence>
<keyword evidence="3" id="KW-1185">Reference proteome</keyword>
<organism evidence="2 3">
    <name type="scientific">Microbacterium commune</name>
    <dbReference type="NCBI Taxonomy" id="2762219"/>
    <lineage>
        <taxon>Bacteria</taxon>
        <taxon>Bacillati</taxon>
        <taxon>Actinomycetota</taxon>
        <taxon>Actinomycetes</taxon>
        <taxon>Micrococcales</taxon>
        <taxon>Microbacteriaceae</taxon>
        <taxon>Microbacterium</taxon>
    </lineage>
</organism>
<protein>
    <recommendedName>
        <fullName evidence="4">DUF2029 domain-containing protein</fullName>
    </recommendedName>
</protein>
<evidence type="ECO:0000313" key="2">
    <source>
        <dbReference type="EMBL" id="MBD8010920.1"/>
    </source>
</evidence>
<feature type="transmembrane region" description="Helical" evidence="1">
    <location>
        <begin position="6"/>
        <end position="26"/>
    </location>
</feature>
<gene>
    <name evidence="2" type="ORF">H9633_01240</name>
</gene>
<sequence length="402" mass="41883">MTSRPWAVWAAFLLVHAGVAAAGWLLPSQPMGDVVLVYQPWSQAALDGDAIVGITESWVYPQLALLPMLAAHLPALPFIPLLGAPGAYLVGWALLVTACDALGLVVLLRGGGSGRRSAAWFWVAAMLLLGPIAMYRIDAITVPLALAGGLWLVSHPRLGAAALAVGAWIKIWPGALLVAAIAAGRRGLQLAVTAVAVSAAIAAALLTLGAGERLLGFITAQTGRGLQIEAVAATPFLWAAVAGEARIEYSFDILTFQIEATGAAAVAAATTPAMVVAVIGILALGALRARRGAAWPRLLPPLALALIAALIVTNRVGSPQFTTWLIAPAMLWIVFDRQRAHTATALVLLLCALTFCIYPLTYDGLLAAHPVPVLLLSVRNAMLVVTLIVAVRAVLQTPTARR</sequence>
<feature type="transmembrane region" description="Helical" evidence="1">
    <location>
        <begin position="190"/>
        <end position="210"/>
    </location>
</feature>
<feature type="transmembrane region" description="Helical" evidence="1">
    <location>
        <begin position="157"/>
        <end position="183"/>
    </location>
</feature>
<dbReference type="Proteomes" id="UP000611521">
    <property type="component" value="Unassembled WGS sequence"/>
</dbReference>
<feature type="transmembrane region" description="Helical" evidence="1">
    <location>
        <begin position="318"/>
        <end position="335"/>
    </location>
</feature>
<dbReference type="RefSeq" id="WP_191711807.1">
    <property type="nucleotide sequence ID" value="NZ_JACSPX010000001.1"/>
</dbReference>
<evidence type="ECO:0000313" key="3">
    <source>
        <dbReference type="Proteomes" id="UP000611521"/>
    </source>
</evidence>
<proteinExistence type="predicted"/>
<name>A0ABR8W1K9_9MICO</name>
<feature type="transmembrane region" description="Helical" evidence="1">
    <location>
        <begin position="263"/>
        <end position="287"/>
    </location>
</feature>
<keyword evidence="1" id="KW-1133">Transmembrane helix</keyword>
<accession>A0ABR8W1K9</accession>
<feature type="transmembrane region" description="Helical" evidence="1">
    <location>
        <begin position="294"/>
        <end position="312"/>
    </location>
</feature>
<keyword evidence="1" id="KW-0472">Membrane</keyword>
<comment type="caution">
    <text evidence="2">The sequence shown here is derived from an EMBL/GenBank/DDBJ whole genome shotgun (WGS) entry which is preliminary data.</text>
</comment>
<evidence type="ECO:0008006" key="4">
    <source>
        <dbReference type="Google" id="ProtNLM"/>
    </source>
</evidence>
<reference evidence="2 3" key="1">
    <citation type="submission" date="2020-08" db="EMBL/GenBank/DDBJ databases">
        <title>A Genomic Blueprint of the Chicken Gut Microbiome.</title>
        <authorList>
            <person name="Gilroy R."/>
            <person name="Ravi A."/>
            <person name="Getino M."/>
            <person name="Pursley I."/>
            <person name="Horton D.L."/>
            <person name="Alikhan N.-F."/>
            <person name="Baker D."/>
            <person name="Gharbi K."/>
            <person name="Hall N."/>
            <person name="Watson M."/>
            <person name="Adriaenssens E.M."/>
            <person name="Foster-Nyarko E."/>
            <person name="Jarju S."/>
            <person name="Secka A."/>
            <person name="Antonio M."/>
            <person name="Oren A."/>
            <person name="Chaudhuri R."/>
            <person name="La Ragione R.M."/>
            <person name="Hildebrand F."/>
            <person name="Pallen M.J."/>
        </authorList>
    </citation>
    <scope>NUCLEOTIDE SEQUENCE [LARGE SCALE GENOMIC DNA]</scope>
    <source>
        <strain evidence="2 3">Re1</strain>
    </source>
</reference>
<feature type="transmembrane region" description="Helical" evidence="1">
    <location>
        <begin position="342"/>
        <end position="361"/>
    </location>
</feature>
<feature type="transmembrane region" description="Helical" evidence="1">
    <location>
        <begin position="89"/>
        <end position="108"/>
    </location>
</feature>
<feature type="transmembrane region" description="Helical" evidence="1">
    <location>
        <begin position="120"/>
        <end position="137"/>
    </location>
</feature>
<dbReference type="EMBL" id="JACSPX010000001">
    <property type="protein sequence ID" value="MBD8010920.1"/>
    <property type="molecule type" value="Genomic_DNA"/>
</dbReference>
<feature type="transmembrane region" description="Helical" evidence="1">
    <location>
        <begin position="373"/>
        <end position="395"/>
    </location>
</feature>
<keyword evidence="1" id="KW-0812">Transmembrane</keyword>